<proteinExistence type="predicted"/>
<gene>
    <name evidence="2" type="ORF">V8G54_023679</name>
</gene>
<protein>
    <submittedName>
        <fullName evidence="2">Uncharacterized protein</fullName>
    </submittedName>
</protein>
<dbReference type="GO" id="GO:0005886">
    <property type="term" value="C:plasma membrane"/>
    <property type="evidence" value="ECO:0007669"/>
    <property type="project" value="InterPro"/>
</dbReference>
<sequence>MDNKNNISTSPSGDSFSFRSTPTPESDFEFGSLTPDSPSAEPFATSPADHLFLNGRLQPHLFPLPTSRTSSTRDSLFSSLSNSTNSSCSSARTSSSDSSERKSFHNKLKGAAFMSKTPSHYQPYACSQRWQYITPMPALNRESSLRRRTDKKQDKDKGTMRNKKKNKKNKNKNNKKKKSKKENKGVRLRFGRRILRWFVMACRECHAMEPSKRCNKDI</sequence>
<dbReference type="InterPro" id="IPR039620">
    <property type="entry name" value="BKI1/MAKR1/3/4"/>
</dbReference>
<keyword evidence="3" id="KW-1185">Reference proteome</keyword>
<feature type="region of interest" description="Disordered" evidence="1">
    <location>
        <begin position="137"/>
        <end position="187"/>
    </location>
</feature>
<dbReference type="GO" id="GO:0019210">
    <property type="term" value="F:kinase inhibitor activity"/>
    <property type="evidence" value="ECO:0007669"/>
    <property type="project" value="InterPro"/>
</dbReference>
<feature type="region of interest" description="Disordered" evidence="1">
    <location>
        <begin position="1"/>
        <end position="47"/>
    </location>
</feature>
<evidence type="ECO:0000256" key="1">
    <source>
        <dbReference type="SAM" id="MobiDB-lite"/>
    </source>
</evidence>
<dbReference type="Proteomes" id="UP001374535">
    <property type="component" value="Chromosome 7"/>
</dbReference>
<organism evidence="2 3">
    <name type="scientific">Vigna mungo</name>
    <name type="common">Black gram</name>
    <name type="synonym">Phaseolus mungo</name>
    <dbReference type="NCBI Taxonomy" id="3915"/>
    <lineage>
        <taxon>Eukaryota</taxon>
        <taxon>Viridiplantae</taxon>
        <taxon>Streptophyta</taxon>
        <taxon>Embryophyta</taxon>
        <taxon>Tracheophyta</taxon>
        <taxon>Spermatophyta</taxon>
        <taxon>Magnoliopsida</taxon>
        <taxon>eudicotyledons</taxon>
        <taxon>Gunneridae</taxon>
        <taxon>Pentapetalae</taxon>
        <taxon>rosids</taxon>
        <taxon>fabids</taxon>
        <taxon>Fabales</taxon>
        <taxon>Fabaceae</taxon>
        <taxon>Papilionoideae</taxon>
        <taxon>50 kb inversion clade</taxon>
        <taxon>NPAAA clade</taxon>
        <taxon>indigoferoid/millettioid clade</taxon>
        <taxon>Phaseoleae</taxon>
        <taxon>Vigna</taxon>
    </lineage>
</organism>
<dbReference type="PANTHER" id="PTHR33312:SF35">
    <property type="entry name" value="TPRXL"/>
    <property type="match status" value="1"/>
</dbReference>
<feature type="compositionally biased region" description="Polar residues" evidence="1">
    <location>
        <begin position="1"/>
        <end position="24"/>
    </location>
</feature>
<dbReference type="PANTHER" id="PTHR33312">
    <property type="entry name" value="MEMBRANE-ASSOCIATED KINASE REGULATOR 4-RELATED"/>
    <property type="match status" value="1"/>
</dbReference>
<accession>A0AAQ3N450</accession>
<evidence type="ECO:0000313" key="3">
    <source>
        <dbReference type="Proteomes" id="UP001374535"/>
    </source>
</evidence>
<reference evidence="2 3" key="1">
    <citation type="journal article" date="2023" name="Life. Sci Alliance">
        <title>Evolutionary insights into 3D genome organization and epigenetic landscape of Vigna mungo.</title>
        <authorList>
            <person name="Junaid A."/>
            <person name="Singh B."/>
            <person name="Bhatia S."/>
        </authorList>
    </citation>
    <scope>NUCLEOTIDE SEQUENCE [LARGE SCALE GENOMIC DNA]</scope>
    <source>
        <strain evidence="2">Urdbean</strain>
    </source>
</reference>
<dbReference type="AlphaFoldDB" id="A0AAQ3N450"/>
<name>A0AAQ3N450_VIGMU</name>
<dbReference type="EMBL" id="CP144694">
    <property type="protein sequence ID" value="WVZ02873.1"/>
    <property type="molecule type" value="Genomic_DNA"/>
</dbReference>
<feature type="region of interest" description="Disordered" evidence="1">
    <location>
        <begin position="59"/>
        <end position="103"/>
    </location>
</feature>
<feature type="compositionally biased region" description="Low complexity" evidence="1">
    <location>
        <begin position="66"/>
        <end position="97"/>
    </location>
</feature>
<evidence type="ECO:0000313" key="2">
    <source>
        <dbReference type="EMBL" id="WVZ02873.1"/>
    </source>
</evidence>
<feature type="compositionally biased region" description="Basic and acidic residues" evidence="1">
    <location>
        <begin position="143"/>
        <end position="159"/>
    </location>
</feature>
<feature type="compositionally biased region" description="Basic residues" evidence="1">
    <location>
        <begin position="160"/>
        <end position="187"/>
    </location>
</feature>